<feature type="transmembrane region" description="Helical" evidence="1">
    <location>
        <begin position="177"/>
        <end position="201"/>
    </location>
</feature>
<keyword evidence="1" id="KW-0472">Membrane</keyword>
<keyword evidence="1" id="KW-1133">Transmembrane helix</keyword>
<reference evidence="2 3" key="1">
    <citation type="submission" date="2018-12" db="EMBL/GenBank/DDBJ databases">
        <title>Complete genome sequence of Flaviflexus salsibiostraticola KCTC 33148.</title>
        <authorList>
            <person name="Bae J.-W."/>
        </authorList>
    </citation>
    <scope>NUCLEOTIDE SEQUENCE [LARGE SCALE GENOMIC DNA]</scope>
    <source>
        <strain evidence="2 3">KCTC 33148</strain>
    </source>
</reference>
<gene>
    <name evidence="2" type="ORF">EJO69_11720</name>
</gene>
<sequence length="339" mass="36862">MSGGFKVDVVADHGPPERTVAKILNEQRLEGVRQVYRQLPLKPNGELDLDGVMQWAADDRADLLIVVTETPRRTGPRPKIAGIYVDEGLVIISLPALGLVNIQHKLEKVIETAIGICRDGRLTGAHKSALWPYRVGYGRSRSETRVFVHAPRVLPGRIVLVLGMVKMNEPLKTLPKLTSALAAAAATSAFGIFYGSIWQMAAALPTIRLAAIALTVIVLMAGWLISSNRLWNRGRRYGSIAEGAMYNAAVVVTLLMAVSLLYATLFVGVLLAGLIIIEAGYLSEVLGEEASFRHYLDIAWLAASMGTVAGALGSNFDSDEDLKRLTHGRREALRMEERG</sequence>
<feature type="transmembrane region" description="Helical" evidence="1">
    <location>
        <begin position="246"/>
        <end position="277"/>
    </location>
</feature>
<evidence type="ECO:0000313" key="3">
    <source>
        <dbReference type="Proteomes" id="UP000270021"/>
    </source>
</evidence>
<feature type="transmembrane region" description="Helical" evidence="1">
    <location>
        <begin position="207"/>
        <end position="225"/>
    </location>
</feature>
<feature type="transmembrane region" description="Helical" evidence="1">
    <location>
        <begin position="297"/>
        <end position="316"/>
    </location>
</feature>
<accession>A0A3Q8WVJ0</accession>
<dbReference type="KEGG" id="fsl:EJO69_11720"/>
<dbReference type="OrthoDB" id="8477132at2"/>
<protein>
    <submittedName>
        <fullName evidence="2">Uncharacterized protein</fullName>
    </submittedName>
</protein>
<keyword evidence="3" id="KW-1185">Reference proteome</keyword>
<proteinExistence type="predicted"/>
<evidence type="ECO:0000256" key="1">
    <source>
        <dbReference type="SAM" id="Phobius"/>
    </source>
</evidence>
<dbReference type="EMBL" id="CP034438">
    <property type="protein sequence ID" value="AZN30898.1"/>
    <property type="molecule type" value="Genomic_DNA"/>
</dbReference>
<organism evidence="2 3">
    <name type="scientific">Flaviflexus salsibiostraticola</name>
    <dbReference type="NCBI Taxonomy" id="1282737"/>
    <lineage>
        <taxon>Bacteria</taxon>
        <taxon>Bacillati</taxon>
        <taxon>Actinomycetota</taxon>
        <taxon>Actinomycetes</taxon>
        <taxon>Actinomycetales</taxon>
        <taxon>Actinomycetaceae</taxon>
        <taxon>Flaviflexus</taxon>
    </lineage>
</organism>
<dbReference type="RefSeq" id="WP_126042046.1">
    <property type="nucleotide sequence ID" value="NZ_CP034438.1"/>
</dbReference>
<evidence type="ECO:0000313" key="2">
    <source>
        <dbReference type="EMBL" id="AZN30898.1"/>
    </source>
</evidence>
<keyword evidence="1" id="KW-0812">Transmembrane</keyword>
<dbReference type="Proteomes" id="UP000270021">
    <property type="component" value="Chromosome"/>
</dbReference>
<dbReference type="AlphaFoldDB" id="A0A3Q8WVJ0"/>
<name>A0A3Q8WVJ0_9ACTO</name>